<dbReference type="PRINTS" id="PR00111">
    <property type="entry name" value="ABHYDROLASE"/>
</dbReference>
<organism evidence="2 3">
    <name type="scientific">Acidiferrimicrobium australe</name>
    <dbReference type="NCBI Taxonomy" id="2664430"/>
    <lineage>
        <taxon>Bacteria</taxon>
        <taxon>Bacillati</taxon>
        <taxon>Actinomycetota</taxon>
        <taxon>Acidimicrobiia</taxon>
        <taxon>Acidimicrobiales</taxon>
        <taxon>Acidimicrobiaceae</taxon>
        <taxon>Acidiferrimicrobium</taxon>
    </lineage>
</organism>
<protein>
    <submittedName>
        <fullName evidence="2">Alpha/beta fold hydrolase</fullName>
    </submittedName>
</protein>
<accession>A0ABW9QZY9</accession>
<dbReference type="Proteomes" id="UP000437736">
    <property type="component" value="Unassembled WGS sequence"/>
</dbReference>
<proteinExistence type="predicted"/>
<feature type="domain" description="AB hydrolase-1" evidence="1">
    <location>
        <begin position="7"/>
        <end position="210"/>
    </location>
</feature>
<sequence>MPDAPPVLLVHGFASSFERNWREPGWVDILREEGREVIGVDLPGHGDAPKPSDPAAYTELDVAVEASLPDRPVDAVGFSLGGWVVLRLASRFPERFARIVVGGVGENLFRDEDPEPLARAVETGEAPEGAPEPARAFAQFGRAPGNDRTALAAVLRGTSERLDPVALARVTCPVLVVLGDRDFAGPPQPLVDALPDARLVEIRGLDHFATPKDVRFLDATLEFLSRPPGG</sequence>
<evidence type="ECO:0000259" key="1">
    <source>
        <dbReference type="Pfam" id="PF12697"/>
    </source>
</evidence>
<dbReference type="GO" id="GO:0016787">
    <property type="term" value="F:hydrolase activity"/>
    <property type="evidence" value="ECO:0007669"/>
    <property type="project" value="UniProtKB-KW"/>
</dbReference>
<dbReference type="SUPFAM" id="SSF53474">
    <property type="entry name" value="alpha/beta-Hydrolases"/>
    <property type="match status" value="1"/>
</dbReference>
<dbReference type="PANTHER" id="PTHR43689">
    <property type="entry name" value="HYDROLASE"/>
    <property type="match status" value="1"/>
</dbReference>
<dbReference type="Gene3D" id="3.40.50.1820">
    <property type="entry name" value="alpha/beta hydrolase"/>
    <property type="match status" value="1"/>
</dbReference>
<reference evidence="2 3" key="1">
    <citation type="submission" date="2019-11" db="EMBL/GenBank/DDBJ databases">
        <title>Acidiferrimicrobium australis gen. nov., sp. nov., an acidophilic and obligately heterotrophic, member of the Actinobacteria that catalyses dissimilatory oxido- reduction of iron isolated from metal-rich acidic water in Chile.</title>
        <authorList>
            <person name="Gonzalez D."/>
            <person name="Huber K."/>
            <person name="Hedrich S."/>
            <person name="Rojas-Villalobos C."/>
            <person name="Quatrini R."/>
            <person name="Dinamarca M.A."/>
            <person name="Schwarz A."/>
            <person name="Canales C."/>
            <person name="Nancucheo I."/>
        </authorList>
    </citation>
    <scope>NUCLEOTIDE SEQUENCE [LARGE SCALE GENOMIC DNA]</scope>
    <source>
        <strain evidence="2 3">USS-CCA1</strain>
    </source>
</reference>
<dbReference type="EMBL" id="WJHE01001516">
    <property type="protein sequence ID" value="MST35206.1"/>
    <property type="molecule type" value="Genomic_DNA"/>
</dbReference>
<dbReference type="Pfam" id="PF12697">
    <property type="entry name" value="Abhydrolase_6"/>
    <property type="match status" value="1"/>
</dbReference>
<name>A0ABW9QZY9_9ACTN</name>
<keyword evidence="3" id="KW-1185">Reference proteome</keyword>
<dbReference type="InterPro" id="IPR000073">
    <property type="entry name" value="AB_hydrolase_1"/>
</dbReference>
<dbReference type="InterPro" id="IPR029058">
    <property type="entry name" value="AB_hydrolase_fold"/>
</dbReference>
<keyword evidence="2" id="KW-0378">Hydrolase</keyword>
<evidence type="ECO:0000313" key="2">
    <source>
        <dbReference type="EMBL" id="MST35206.1"/>
    </source>
</evidence>
<gene>
    <name evidence="2" type="ORF">GHK86_21040</name>
</gene>
<comment type="caution">
    <text evidence="2">The sequence shown here is derived from an EMBL/GenBank/DDBJ whole genome shotgun (WGS) entry which is preliminary data.</text>
</comment>
<dbReference type="PANTHER" id="PTHR43689:SF8">
    <property type="entry name" value="ALPHA_BETA-HYDROLASES SUPERFAMILY PROTEIN"/>
    <property type="match status" value="1"/>
</dbReference>
<evidence type="ECO:0000313" key="3">
    <source>
        <dbReference type="Proteomes" id="UP000437736"/>
    </source>
</evidence>